<gene>
    <name evidence="2" type="ORF">UFOVP785_51</name>
</gene>
<accession>A0A6J5NXX6</accession>
<dbReference type="EMBL" id="LR796736">
    <property type="protein sequence ID" value="CAB4162526.1"/>
    <property type="molecule type" value="Genomic_DNA"/>
</dbReference>
<protein>
    <submittedName>
        <fullName evidence="2">Uncharacterized protein</fullName>
    </submittedName>
</protein>
<evidence type="ECO:0000313" key="2">
    <source>
        <dbReference type="EMBL" id="CAB4162526.1"/>
    </source>
</evidence>
<reference evidence="2" key="1">
    <citation type="submission" date="2020-04" db="EMBL/GenBank/DDBJ databases">
        <authorList>
            <person name="Chiriac C."/>
            <person name="Salcher M."/>
            <person name="Ghai R."/>
            <person name="Kavagutti S V."/>
        </authorList>
    </citation>
    <scope>NUCLEOTIDE SEQUENCE</scope>
</reference>
<sequence>MATRKVVPPGTQYGILVFMEEVGPCLTNPRKPRRRAVCRCACGTIKEYLLENLTAGRSLSCGCVSIEKLRKRVTKHGHTPRGRCKDSPEYSTWASMRARCIGDTKSRKHYKDRGIEICKRWDDYAAFLSDMGNRPSSLHSLDRIDVNGDYEPRNCRWATRKEQARNKQVHRNITFCGRTMCLAEWAEYLGIPYDTLHSRIRKGMPLEKALTRGNLPRSGGRGSTKLIKDAYEAM</sequence>
<feature type="region of interest" description="Disordered" evidence="1">
    <location>
        <begin position="213"/>
        <end position="234"/>
    </location>
</feature>
<organism evidence="2">
    <name type="scientific">uncultured Caudovirales phage</name>
    <dbReference type="NCBI Taxonomy" id="2100421"/>
    <lineage>
        <taxon>Viruses</taxon>
        <taxon>Duplodnaviria</taxon>
        <taxon>Heunggongvirae</taxon>
        <taxon>Uroviricota</taxon>
        <taxon>Caudoviricetes</taxon>
        <taxon>Peduoviridae</taxon>
        <taxon>Maltschvirus</taxon>
        <taxon>Maltschvirus maltsch</taxon>
    </lineage>
</organism>
<evidence type="ECO:0000256" key="1">
    <source>
        <dbReference type="SAM" id="MobiDB-lite"/>
    </source>
</evidence>
<proteinExistence type="predicted"/>
<name>A0A6J5NXX6_9CAUD</name>